<dbReference type="Proteomes" id="UP000610960">
    <property type="component" value="Unassembled WGS sequence"/>
</dbReference>
<dbReference type="InterPro" id="IPR029055">
    <property type="entry name" value="Ntn_hydrolases_N"/>
</dbReference>
<organism evidence="1 2">
    <name type="scientific">Thermocladium modestius</name>
    <dbReference type="NCBI Taxonomy" id="62609"/>
    <lineage>
        <taxon>Archaea</taxon>
        <taxon>Thermoproteota</taxon>
        <taxon>Thermoprotei</taxon>
        <taxon>Thermoproteales</taxon>
        <taxon>Thermoproteaceae</taxon>
        <taxon>Thermocladium</taxon>
    </lineage>
</organism>
<gene>
    <name evidence="1" type="ORF">GCM10007981_06960</name>
</gene>
<dbReference type="PANTHER" id="PTHR42824:SF1">
    <property type="entry name" value="GLUTAMINE AMIDOTRANSFERASE YAFJ-RELATED"/>
    <property type="match status" value="1"/>
</dbReference>
<name>A0A830GTZ4_9CREN</name>
<dbReference type="PANTHER" id="PTHR42824">
    <property type="entry name" value="GLUTAMINE AMIDOTRANSFERASE"/>
    <property type="match status" value="1"/>
</dbReference>
<reference evidence="1" key="2">
    <citation type="submission" date="2020-09" db="EMBL/GenBank/DDBJ databases">
        <authorList>
            <person name="Sun Q."/>
            <person name="Ohkuma M."/>
        </authorList>
    </citation>
    <scope>NUCLEOTIDE SEQUENCE</scope>
    <source>
        <strain evidence="1">JCM 10088</strain>
    </source>
</reference>
<dbReference type="Gene3D" id="3.60.20.10">
    <property type="entry name" value="Glutamine Phosphoribosylpyrophosphate, subunit 1, domain 1"/>
    <property type="match status" value="1"/>
</dbReference>
<dbReference type="GO" id="GO:0016740">
    <property type="term" value="F:transferase activity"/>
    <property type="evidence" value="ECO:0007669"/>
    <property type="project" value="UniProtKB-KW"/>
</dbReference>
<accession>A0A830GTZ4</accession>
<dbReference type="OrthoDB" id="350529at2157"/>
<keyword evidence="1" id="KW-0808">Transferase</keyword>
<evidence type="ECO:0000313" key="2">
    <source>
        <dbReference type="Proteomes" id="UP000610960"/>
    </source>
</evidence>
<reference evidence="1" key="1">
    <citation type="journal article" date="2014" name="Int. J. Syst. Evol. Microbiol.">
        <title>Complete genome sequence of Corynebacterium casei LMG S-19264T (=DSM 44701T), isolated from a smear-ripened cheese.</title>
        <authorList>
            <consortium name="US DOE Joint Genome Institute (JGI-PGF)"/>
            <person name="Walter F."/>
            <person name="Albersmeier A."/>
            <person name="Kalinowski J."/>
            <person name="Ruckert C."/>
        </authorList>
    </citation>
    <scope>NUCLEOTIDE SEQUENCE</scope>
    <source>
        <strain evidence="1">JCM 10088</strain>
    </source>
</reference>
<sequence>MCRMAVLIGQFNDAEETIVETAEALAKAASMDPYGDKLYGEKRHRDGWGFLFISIENGKPMIVHHRSTNPIFEEDAPNIVKGLVKASVKSPIILMMHARAASSGTPRNIFSTHPVRAVTINGSELYMIHNGSFTVDEMRKYLPPGEELGKYNDTYIANLALARQVRDDLDWSSMDWLLRRTKTGANLGITIISDGRASIITGSYHVPFQENENAINYYKLYKCDADGGIAYFSSTIVDHYKPMMVGKCNELGNGEYHRYHVAFNDGSVSRGETWRFK</sequence>
<proteinExistence type="predicted"/>
<evidence type="ECO:0000313" key="1">
    <source>
        <dbReference type="EMBL" id="GGP20130.1"/>
    </source>
</evidence>
<comment type="caution">
    <text evidence="1">The sequence shown here is derived from an EMBL/GenBank/DDBJ whole genome shotgun (WGS) entry which is preliminary data.</text>
</comment>
<keyword evidence="2" id="KW-1185">Reference proteome</keyword>
<dbReference type="AlphaFoldDB" id="A0A830GTZ4"/>
<protein>
    <submittedName>
        <fullName evidence="1">Class II glutamine amidotransferase</fullName>
    </submittedName>
</protein>
<keyword evidence="1" id="KW-0315">Glutamine amidotransferase</keyword>
<dbReference type="RefSeq" id="WP_188596068.1">
    <property type="nucleotide sequence ID" value="NZ_BMNL01000002.1"/>
</dbReference>
<dbReference type="EMBL" id="BMNL01000002">
    <property type="protein sequence ID" value="GGP20130.1"/>
    <property type="molecule type" value="Genomic_DNA"/>
</dbReference>
<dbReference type="SUPFAM" id="SSF56235">
    <property type="entry name" value="N-terminal nucleophile aminohydrolases (Ntn hydrolases)"/>
    <property type="match status" value="1"/>
</dbReference>